<dbReference type="EMBL" id="CAEKKB010000001">
    <property type="protein sequence ID" value="CAB4297609.1"/>
    <property type="molecule type" value="Genomic_DNA"/>
</dbReference>
<name>A0A6J5W7L9_PRUAR</name>
<accession>A0A6J5W7L9</accession>
<evidence type="ECO:0000313" key="1">
    <source>
        <dbReference type="EMBL" id="CAB4297609.1"/>
    </source>
</evidence>
<dbReference type="OrthoDB" id="10528675at2759"/>
<proteinExistence type="predicted"/>
<protein>
    <submittedName>
        <fullName evidence="1">Uncharacterized protein</fullName>
    </submittedName>
</protein>
<reference evidence="2" key="1">
    <citation type="journal article" date="2020" name="Genome Biol.">
        <title>Gamete binning: chromosome-level and haplotype-resolved genome assembly enabled by high-throughput single-cell sequencing of gamete genomes.</title>
        <authorList>
            <person name="Campoy J.A."/>
            <person name="Sun H."/>
            <person name="Goel M."/>
            <person name="Jiao W.-B."/>
            <person name="Folz-Donahue K."/>
            <person name="Wang N."/>
            <person name="Rubio M."/>
            <person name="Liu C."/>
            <person name="Kukat C."/>
            <person name="Ruiz D."/>
            <person name="Huettel B."/>
            <person name="Schneeberger K."/>
        </authorList>
    </citation>
    <scope>NUCLEOTIDE SEQUENCE [LARGE SCALE GENOMIC DNA]</scope>
    <source>
        <strain evidence="2">cv. Rojo Pasion</strain>
    </source>
</reference>
<organism evidence="1 2">
    <name type="scientific">Prunus armeniaca</name>
    <name type="common">Apricot</name>
    <name type="synonym">Armeniaca vulgaris</name>
    <dbReference type="NCBI Taxonomy" id="36596"/>
    <lineage>
        <taxon>Eukaryota</taxon>
        <taxon>Viridiplantae</taxon>
        <taxon>Streptophyta</taxon>
        <taxon>Embryophyta</taxon>
        <taxon>Tracheophyta</taxon>
        <taxon>Spermatophyta</taxon>
        <taxon>Magnoliopsida</taxon>
        <taxon>eudicotyledons</taxon>
        <taxon>Gunneridae</taxon>
        <taxon>Pentapetalae</taxon>
        <taxon>rosids</taxon>
        <taxon>fabids</taxon>
        <taxon>Rosales</taxon>
        <taxon>Rosaceae</taxon>
        <taxon>Amygdaloideae</taxon>
        <taxon>Amygdaleae</taxon>
        <taxon>Prunus</taxon>
    </lineage>
</organism>
<evidence type="ECO:0000313" key="2">
    <source>
        <dbReference type="Proteomes" id="UP000507245"/>
    </source>
</evidence>
<keyword evidence="2" id="KW-1185">Reference proteome</keyword>
<dbReference type="Proteomes" id="UP000507245">
    <property type="component" value="Unassembled WGS sequence"/>
</dbReference>
<gene>
    <name evidence="1" type="ORF">ORAREDHAP_LOCUS9583</name>
</gene>
<sequence>MALTNAASELMTGAEKLSSLLDDTANWDSRMQMRSSPERPPPLLLVLWVGRSVGPELPKLAFQGQMMQMRTKMMPLMIKMKKNLLDGFP</sequence>
<dbReference type="AlphaFoldDB" id="A0A6J5W7L9"/>